<name>A0A7C8QMC8_ORBOL</name>
<keyword evidence="1" id="KW-0677">Repeat</keyword>
<dbReference type="PANTHER" id="PTHR24198">
    <property type="entry name" value="ANKYRIN REPEAT AND PROTEIN KINASE DOMAIN-CONTAINING PROTEIN"/>
    <property type="match status" value="1"/>
</dbReference>
<dbReference type="PROSITE" id="PS50297">
    <property type="entry name" value="ANK_REP_REGION"/>
    <property type="match status" value="17"/>
</dbReference>
<dbReference type="PANTHER" id="PTHR24198:SF165">
    <property type="entry name" value="ANKYRIN REPEAT-CONTAINING PROTEIN-RELATED"/>
    <property type="match status" value="1"/>
</dbReference>
<dbReference type="Gene3D" id="1.25.40.20">
    <property type="entry name" value="Ankyrin repeat-containing domain"/>
    <property type="match status" value="6"/>
</dbReference>
<sequence>MGYTAFYEPGKSLTALKGLHLAVYYGLENVISEMILGSCNLNLADGLRRTLLSWAAGNGQTATGELLVKSGVEVDFPDIDGRTPLFWAAAGGHLSMLELLIRNGANVNAANIFGVTALHIAARRSYLRAVSLLLDNGADGDMMDICGGTSLAWAIDNENNTVARVLLETCTNLDYVYKPFGPQRALTRLWKKLPEYDVYRDLQPSRSRFRHKGFQVRVRSRAEDFLAEFKSTTRRQKWFYYDMPCSGYDDSNPLDRNSFNNLVLSPKECLLGRAVANGDETVVRILIAKGLRPDLEYQEGLSKSPLSEAINGRNQLIFELLVAGLKGPWAKIDSKNYFGRSHLCIAANNGSQTIVELLIKMGSNVESKDNTGLTPLCWAAKRGHGEIVRVLLTQPGIEPDVVVRGGAGERFFIQEGDLDRGRTPLSYAAEGGYTDVVKLLLETGRVNPDPVRPRAGRTPLSYAAAGGHLAVVQLLLDTGRVDPDSMCMASGASRVRNPLPYGSEYLYHPIPSIADRTPLSYAAENGHVDVVKFLLDREGVDPDSVAFSTGQTPLSYAANNGHRRVVELLLATRRVNPDSRATYSHLAGRTPLSLASEKGYEAVVKCLLSRNADPYSRTKPYIVKTHRLWDLKAANGSLTPIYYAATYGKKITLGLLLEKGKAQTSSEIDNRRRPLYYADGRRATTVVRNSSRPARRDKLKNEGVIGSDSNSESDPITRTSVNWEDIYELERPPRDSSAEVFSGNPRFFNEEYFDNREFSDDEGNSGTGDLWEDEEYFRLKQCVKINRVLRHFILNYEPEGPEMRQALEKLVDKNLGDGIKQAMLYCGCRWGHEGIVEGLLNAGLGANFEIGLGRIGSYEYNAVLFPDVESSNWRTPLSYAAEGGHEHIVGRLLKAGAEANLEDNYGLTPLSYAVQGGYEAVVRLLLEIHKPSGSSYDLKGGTPLTYAAKKGNVAIMKLLLEGGFDPDSGDSEFDDEIALSSAVKNGHSEVVKLLLGDSKVNRNKVSGREKRTPLSYAAEKGYTEIVEMLLDSDTIDLKSGSQGWTALFWAAHNGHGKIAEVLLGSGADYSIVSNNEDTALSIAASRNFEKQHDLVKLLLDSGADPNSFSSRGTVLALAASQGTEPTVNLLLDRGADPNYVCNCGETALASAVSRLKGAETFVRLLLDRGADPDHVLKDGRTALVSAVSIAHVAEPVIKLLLDRGADPNLVSGDGTTALELAVTTRAESVVKLLLDGGANPNSVSSDGVTVLELAGSRRLDSIVGLLLGEIADPEAKSRDGSTALSQAIQYRHKSTTNLLRAAMQLELDLQSEDSDTKSDMESDTENDMESDMESDTESDMESGSG</sequence>
<dbReference type="PRINTS" id="PR01415">
    <property type="entry name" value="ANKYRIN"/>
</dbReference>
<evidence type="ECO:0000256" key="1">
    <source>
        <dbReference type="ARBA" id="ARBA00022737"/>
    </source>
</evidence>
<dbReference type="SMART" id="SM00248">
    <property type="entry name" value="ANK"/>
    <property type="match status" value="28"/>
</dbReference>
<feature type="compositionally biased region" description="Polar residues" evidence="4">
    <location>
        <begin position="707"/>
        <end position="717"/>
    </location>
</feature>
<dbReference type="InterPro" id="IPR002110">
    <property type="entry name" value="Ankyrin_rpt"/>
</dbReference>
<feature type="repeat" description="ANK" evidence="3">
    <location>
        <begin position="1178"/>
        <end position="1212"/>
    </location>
</feature>
<feature type="repeat" description="ANK" evidence="3">
    <location>
        <begin position="905"/>
        <end position="927"/>
    </location>
</feature>
<evidence type="ECO:0000256" key="4">
    <source>
        <dbReference type="SAM" id="MobiDB-lite"/>
    </source>
</evidence>
<feature type="repeat" description="ANK" evidence="3">
    <location>
        <begin position="1042"/>
        <end position="1074"/>
    </location>
</feature>
<dbReference type="PROSITE" id="PS50088">
    <property type="entry name" value="ANK_REPEAT"/>
    <property type="match status" value="18"/>
</dbReference>
<feature type="region of interest" description="Disordered" evidence="4">
    <location>
        <begin position="687"/>
        <end position="717"/>
    </location>
</feature>
<evidence type="ECO:0000313" key="6">
    <source>
        <dbReference type="Proteomes" id="UP000472727"/>
    </source>
</evidence>
<gene>
    <name evidence="5" type="ORF">TWF106_007125</name>
</gene>
<feature type="repeat" description="ANK" evidence="3">
    <location>
        <begin position="587"/>
        <end position="619"/>
    </location>
</feature>
<evidence type="ECO:0000256" key="2">
    <source>
        <dbReference type="ARBA" id="ARBA00023043"/>
    </source>
</evidence>
<feature type="compositionally biased region" description="Acidic residues" evidence="4">
    <location>
        <begin position="1321"/>
        <end position="1345"/>
    </location>
</feature>
<organism evidence="5 6">
    <name type="scientific">Orbilia oligospora</name>
    <name type="common">Nematode-trapping fungus</name>
    <name type="synonym">Arthrobotrys oligospora</name>
    <dbReference type="NCBI Taxonomy" id="2813651"/>
    <lineage>
        <taxon>Eukaryota</taxon>
        <taxon>Fungi</taxon>
        <taxon>Dikarya</taxon>
        <taxon>Ascomycota</taxon>
        <taxon>Pezizomycotina</taxon>
        <taxon>Orbiliomycetes</taxon>
        <taxon>Orbiliales</taxon>
        <taxon>Orbiliaceae</taxon>
        <taxon>Orbilia</taxon>
    </lineage>
</organism>
<feature type="repeat" description="ANK" evidence="3">
    <location>
        <begin position="371"/>
        <end position="392"/>
    </location>
</feature>
<feature type="repeat" description="ANK" evidence="3">
    <location>
        <begin position="455"/>
        <end position="479"/>
    </location>
</feature>
<dbReference type="Proteomes" id="UP000472727">
    <property type="component" value="Unassembled WGS sequence"/>
</dbReference>
<accession>A0A7C8QMC8</accession>
<feature type="repeat" description="ANK" evidence="3">
    <location>
        <begin position="1110"/>
        <end position="1142"/>
    </location>
</feature>
<dbReference type="EMBL" id="WIWS01000037">
    <property type="protein sequence ID" value="KAF3219284.1"/>
    <property type="molecule type" value="Genomic_DNA"/>
</dbReference>
<evidence type="ECO:0000256" key="3">
    <source>
        <dbReference type="PROSITE-ProRule" id="PRU00023"/>
    </source>
</evidence>
<feature type="repeat" description="ANK" evidence="3">
    <location>
        <begin position="1213"/>
        <end position="1245"/>
    </location>
</feature>
<feature type="repeat" description="ANK" evidence="3">
    <location>
        <begin position="338"/>
        <end position="370"/>
    </location>
</feature>
<feature type="region of interest" description="Disordered" evidence="4">
    <location>
        <begin position="1306"/>
        <end position="1345"/>
    </location>
</feature>
<evidence type="ECO:0000313" key="5">
    <source>
        <dbReference type="EMBL" id="KAF3219284.1"/>
    </source>
</evidence>
<reference evidence="5 6" key="1">
    <citation type="submission" date="2019-06" db="EMBL/GenBank/DDBJ databases">
        <authorList>
            <person name="Palmer J.M."/>
        </authorList>
    </citation>
    <scope>NUCLEOTIDE SEQUENCE [LARGE SCALE GENOMIC DNA]</scope>
    <source>
        <strain evidence="5 6">TWF106</strain>
    </source>
</reference>
<dbReference type="Pfam" id="PF00023">
    <property type="entry name" value="Ank"/>
    <property type="match status" value="4"/>
</dbReference>
<feature type="repeat" description="ANK" evidence="3">
    <location>
        <begin position="80"/>
        <end position="112"/>
    </location>
</feature>
<dbReference type="InterPro" id="IPR036770">
    <property type="entry name" value="Ankyrin_rpt-contain_sf"/>
</dbReference>
<dbReference type="SUPFAM" id="SSF48403">
    <property type="entry name" value="Ankyrin repeat"/>
    <property type="match status" value="4"/>
</dbReference>
<keyword evidence="2 3" id="KW-0040">ANK repeat</keyword>
<protein>
    <submittedName>
        <fullName evidence="5">Uncharacterized protein</fullName>
    </submittedName>
</protein>
<feature type="repeat" description="ANK" evidence="3">
    <location>
        <begin position="549"/>
        <end position="570"/>
    </location>
</feature>
<feature type="repeat" description="ANK" evidence="3">
    <location>
        <begin position="872"/>
        <end position="904"/>
    </location>
</feature>
<proteinExistence type="predicted"/>
<feature type="repeat" description="ANK" evidence="3">
    <location>
        <begin position="939"/>
        <end position="971"/>
    </location>
</feature>
<dbReference type="Pfam" id="PF12796">
    <property type="entry name" value="Ank_2"/>
    <property type="match status" value="7"/>
</dbReference>
<feature type="repeat" description="ANK" evidence="3">
    <location>
        <begin position="1075"/>
        <end position="1110"/>
    </location>
</feature>
<feature type="repeat" description="ANK" evidence="3">
    <location>
        <begin position="113"/>
        <end position="145"/>
    </location>
</feature>
<feature type="repeat" description="ANK" evidence="3">
    <location>
        <begin position="514"/>
        <end position="537"/>
    </location>
</feature>
<comment type="caution">
    <text evidence="5">The sequence shown here is derived from an EMBL/GenBank/DDBJ whole genome shotgun (WGS) entry which is preliminary data.</text>
</comment>
<feature type="repeat" description="ANK" evidence="3">
    <location>
        <begin position="420"/>
        <end position="444"/>
    </location>
</feature>
<feature type="repeat" description="ANK" evidence="3">
    <location>
        <begin position="1009"/>
        <end position="1031"/>
    </location>
</feature>